<proteinExistence type="predicted"/>
<accession>A0A6G1L0N5</accession>
<organism evidence="1 2">
    <name type="scientific">Teratosphaeria nubilosa</name>
    <dbReference type="NCBI Taxonomy" id="161662"/>
    <lineage>
        <taxon>Eukaryota</taxon>
        <taxon>Fungi</taxon>
        <taxon>Dikarya</taxon>
        <taxon>Ascomycota</taxon>
        <taxon>Pezizomycotina</taxon>
        <taxon>Dothideomycetes</taxon>
        <taxon>Dothideomycetidae</taxon>
        <taxon>Mycosphaerellales</taxon>
        <taxon>Teratosphaeriaceae</taxon>
        <taxon>Teratosphaeria</taxon>
    </lineage>
</organism>
<dbReference type="AlphaFoldDB" id="A0A6G1L0N5"/>
<evidence type="ECO:0000313" key="2">
    <source>
        <dbReference type="Proteomes" id="UP000799436"/>
    </source>
</evidence>
<protein>
    <submittedName>
        <fullName evidence="1">Uncharacterized protein</fullName>
    </submittedName>
</protein>
<dbReference type="Proteomes" id="UP000799436">
    <property type="component" value="Unassembled WGS sequence"/>
</dbReference>
<sequence length="190" mass="21539">MENIKYYGGPALGGLSIPPERYEAARRATEEEEILRKVYYYVPLADRPIISKFIVEGTSGDGKHWPGYFNCAFLNWAGRLAQATARNGFPVTSVDEYVKSLRYYRDVSIVGSGGQEKTSGLLSFHKNENFRLDKILEARYRIGCVVFSKEEKEAFKQQFELQAIKEMISARDWEGKPPAVGWQAELVVGL</sequence>
<name>A0A6G1L0N5_9PEZI</name>
<evidence type="ECO:0000313" key="1">
    <source>
        <dbReference type="EMBL" id="KAF2765978.1"/>
    </source>
</evidence>
<reference evidence="1" key="1">
    <citation type="journal article" date="2020" name="Stud. Mycol.">
        <title>101 Dothideomycetes genomes: a test case for predicting lifestyles and emergence of pathogens.</title>
        <authorList>
            <person name="Haridas S."/>
            <person name="Albert R."/>
            <person name="Binder M."/>
            <person name="Bloem J."/>
            <person name="Labutti K."/>
            <person name="Salamov A."/>
            <person name="Andreopoulos B."/>
            <person name="Baker S."/>
            <person name="Barry K."/>
            <person name="Bills G."/>
            <person name="Bluhm B."/>
            <person name="Cannon C."/>
            <person name="Castanera R."/>
            <person name="Culley D."/>
            <person name="Daum C."/>
            <person name="Ezra D."/>
            <person name="Gonzalez J."/>
            <person name="Henrissat B."/>
            <person name="Kuo A."/>
            <person name="Liang C."/>
            <person name="Lipzen A."/>
            <person name="Lutzoni F."/>
            <person name="Magnuson J."/>
            <person name="Mondo S."/>
            <person name="Nolan M."/>
            <person name="Ohm R."/>
            <person name="Pangilinan J."/>
            <person name="Park H.-J."/>
            <person name="Ramirez L."/>
            <person name="Alfaro M."/>
            <person name="Sun H."/>
            <person name="Tritt A."/>
            <person name="Yoshinaga Y."/>
            <person name="Zwiers L.-H."/>
            <person name="Turgeon B."/>
            <person name="Goodwin S."/>
            <person name="Spatafora J."/>
            <person name="Crous P."/>
            <person name="Grigoriev I."/>
        </authorList>
    </citation>
    <scope>NUCLEOTIDE SEQUENCE</scope>
    <source>
        <strain evidence="1">CBS 116005</strain>
    </source>
</reference>
<keyword evidence="2" id="KW-1185">Reference proteome</keyword>
<dbReference type="EMBL" id="ML995880">
    <property type="protein sequence ID" value="KAF2765978.1"/>
    <property type="molecule type" value="Genomic_DNA"/>
</dbReference>
<gene>
    <name evidence="1" type="ORF">EJ03DRAFT_354414</name>
</gene>